<dbReference type="PANTHER" id="PTHR10680:SF14">
    <property type="entry name" value="PEPTIDYL-GLYCINE ALPHA-AMIDATING MONOOXYGENASE"/>
    <property type="match status" value="1"/>
</dbReference>
<evidence type="ECO:0000256" key="1">
    <source>
        <dbReference type="ARBA" id="ARBA00022729"/>
    </source>
</evidence>
<dbReference type="InterPro" id="IPR011042">
    <property type="entry name" value="6-blade_b-propeller_TolB-like"/>
</dbReference>
<sequence length="328" mass="35254">MHSAAQDGNRTYGSISVRALIIGVIACALAACNQAPPKEEVPKLAVDAGWPTIPADAKFGEVSAVDVDKEGNIFVLHRAGRVWEEPFPAEPIAEPTVFMFSPEGKLLARWGAGLFVMPHGISIDADDKVWITDVGREQVFRFSHDGQQELVIGERGVSKQDATHFGRPADVAFLGDNVLVADGYVNTRIAEFDREGHFIRDWGDFNIAHAVAVDDGHIYVADRENGRIQIYSFDGKLVESRVSPGGNHTYSIKPLGNGRLLAVEGRDGADRKGAVIRIYAADGAIERSFDVGLPGVDASLGHDLAVGADGKAYVTDVPGGRLARFSLP</sequence>
<dbReference type="SUPFAM" id="SSF63829">
    <property type="entry name" value="Calcium-dependent phosphotriesterase"/>
    <property type="match status" value="1"/>
</dbReference>
<evidence type="ECO:0000256" key="3">
    <source>
        <dbReference type="ARBA" id="ARBA00023180"/>
    </source>
</evidence>
<dbReference type="CDD" id="cd14958">
    <property type="entry name" value="NHL_PAL_like"/>
    <property type="match status" value="1"/>
</dbReference>
<protein>
    <submittedName>
        <fullName evidence="5">6-bladed beta-propeller</fullName>
    </submittedName>
</protein>
<dbReference type="Proteomes" id="UP000594459">
    <property type="component" value="Chromosome"/>
</dbReference>
<dbReference type="PROSITE" id="PS51125">
    <property type="entry name" value="NHL"/>
    <property type="match status" value="1"/>
</dbReference>
<dbReference type="AlphaFoldDB" id="A0A7S8F7I8"/>
<keyword evidence="1" id="KW-0732">Signal</keyword>
<proteinExistence type="predicted"/>
<dbReference type="InterPro" id="IPR001258">
    <property type="entry name" value="NHL_repeat"/>
</dbReference>
<keyword evidence="6" id="KW-1185">Reference proteome</keyword>
<dbReference type="PANTHER" id="PTHR10680">
    <property type="entry name" value="PEPTIDYL-GLYCINE ALPHA-AMIDATING MONOOXYGENASE"/>
    <property type="match status" value="1"/>
</dbReference>
<keyword evidence="2" id="KW-0677">Repeat</keyword>
<accession>A0A7S8F7I8</accession>
<evidence type="ECO:0000313" key="5">
    <source>
        <dbReference type="EMBL" id="QPD00454.1"/>
    </source>
</evidence>
<reference evidence="5 6" key="1">
    <citation type="submission" date="2020-11" db="EMBL/GenBank/DDBJ databases">
        <title>The genome sequence of Erythrobacter sp. 6D36.</title>
        <authorList>
            <person name="Liu Y."/>
        </authorList>
    </citation>
    <scope>NUCLEOTIDE SEQUENCE [LARGE SCALE GENOMIC DNA]</scope>
    <source>
        <strain evidence="5 6">6D36</strain>
    </source>
</reference>
<evidence type="ECO:0000256" key="4">
    <source>
        <dbReference type="PROSITE-ProRule" id="PRU00504"/>
    </source>
</evidence>
<keyword evidence="3" id="KW-0325">Glycoprotein</keyword>
<dbReference type="Pfam" id="PF01436">
    <property type="entry name" value="NHL"/>
    <property type="match status" value="2"/>
</dbReference>
<name>A0A7S8F7I8_9SPHN</name>
<gene>
    <name evidence="5" type="ORF">IRL76_08165</name>
</gene>
<dbReference type="EMBL" id="CP064654">
    <property type="protein sequence ID" value="QPD00454.1"/>
    <property type="molecule type" value="Genomic_DNA"/>
</dbReference>
<evidence type="ECO:0000313" key="6">
    <source>
        <dbReference type="Proteomes" id="UP000594459"/>
    </source>
</evidence>
<feature type="repeat" description="NHL" evidence="4">
    <location>
        <begin position="196"/>
        <end position="234"/>
    </location>
</feature>
<dbReference type="Gene3D" id="2.120.10.30">
    <property type="entry name" value="TolB, C-terminal domain"/>
    <property type="match status" value="1"/>
</dbReference>
<dbReference type="KEGG" id="qso:IRL76_08165"/>
<organism evidence="5 6">
    <name type="scientific">Qipengyuania soli</name>
    <dbReference type="NCBI Taxonomy" id="2782568"/>
    <lineage>
        <taxon>Bacteria</taxon>
        <taxon>Pseudomonadati</taxon>
        <taxon>Pseudomonadota</taxon>
        <taxon>Alphaproteobacteria</taxon>
        <taxon>Sphingomonadales</taxon>
        <taxon>Erythrobacteraceae</taxon>
        <taxon>Qipengyuania</taxon>
    </lineage>
</organism>
<evidence type="ECO:0000256" key="2">
    <source>
        <dbReference type="ARBA" id="ARBA00022737"/>
    </source>
</evidence>